<reference evidence="1" key="1">
    <citation type="journal article" date="2015" name="Nature">
        <title>Complex archaea that bridge the gap between prokaryotes and eukaryotes.</title>
        <authorList>
            <person name="Spang A."/>
            <person name="Saw J.H."/>
            <person name="Jorgensen S.L."/>
            <person name="Zaremba-Niedzwiedzka K."/>
            <person name="Martijn J."/>
            <person name="Lind A.E."/>
            <person name="van Eijk R."/>
            <person name="Schleper C."/>
            <person name="Guy L."/>
            <person name="Ettema T.J."/>
        </authorList>
    </citation>
    <scope>NUCLEOTIDE SEQUENCE</scope>
</reference>
<protein>
    <submittedName>
        <fullName evidence="1">Uncharacterized protein</fullName>
    </submittedName>
</protein>
<evidence type="ECO:0000313" key="1">
    <source>
        <dbReference type="EMBL" id="KKN59584.1"/>
    </source>
</evidence>
<proteinExistence type="predicted"/>
<dbReference type="EMBL" id="LAZR01000721">
    <property type="protein sequence ID" value="KKN59584.1"/>
    <property type="molecule type" value="Genomic_DNA"/>
</dbReference>
<dbReference type="AlphaFoldDB" id="A0A0F9RXL8"/>
<name>A0A0F9RXL8_9ZZZZ</name>
<accession>A0A0F9RXL8</accession>
<sequence>MPNLHGNFSAKTAVETVLNVPDNTWTALPTTAMGDRNLVEVFNKGENRLYFSFDSTTIIKFRSAIGTGEFKMFPIQDNLTLFARSQGGSNRVIVTEYK</sequence>
<comment type="caution">
    <text evidence="1">The sequence shown here is derived from an EMBL/GenBank/DDBJ whole genome shotgun (WGS) entry which is preliminary data.</text>
</comment>
<organism evidence="1">
    <name type="scientific">marine sediment metagenome</name>
    <dbReference type="NCBI Taxonomy" id="412755"/>
    <lineage>
        <taxon>unclassified sequences</taxon>
        <taxon>metagenomes</taxon>
        <taxon>ecological metagenomes</taxon>
    </lineage>
</organism>
<gene>
    <name evidence="1" type="ORF">LCGC14_0540470</name>
</gene>